<reference evidence="5" key="2">
    <citation type="submission" date="2021-04" db="EMBL/GenBank/DDBJ databases">
        <authorList>
            <person name="Gilroy R."/>
        </authorList>
    </citation>
    <scope>NUCLEOTIDE SEQUENCE</scope>
    <source>
        <strain evidence="5">2239</strain>
    </source>
</reference>
<dbReference type="CDD" id="cd01392">
    <property type="entry name" value="HTH_LacI"/>
    <property type="match status" value="1"/>
</dbReference>
<evidence type="ECO:0000313" key="6">
    <source>
        <dbReference type="Proteomes" id="UP000824193"/>
    </source>
</evidence>
<name>A0A9D2AEK0_9FIRM</name>
<proteinExistence type="predicted"/>
<evidence type="ECO:0000256" key="3">
    <source>
        <dbReference type="ARBA" id="ARBA00023163"/>
    </source>
</evidence>
<dbReference type="InterPro" id="IPR000843">
    <property type="entry name" value="HTH_LacI"/>
</dbReference>
<dbReference type="AlphaFoldDB" id="A0A9D2AEK0"/>
<evidence type="ECO:0000256" key="2">
    <source>
        <dbReference type="ARBA" id="ARBA00023125"/>
    </source>
</evidence>
<dbReference type="PANTHER" id="PTHR30146">
    <property type="entry name" value="LACI-RELATED TRANSCRIPTIONAL REPRESSOR"/>
    <property type="match status" value="1"/>
</dbReference>
<dbReference type="SUPFAM" id="SSF53822">
    <property type="entry name" value="Periplasmic binding protein-like I"/>
    <property type="match status" value="1"/>
</dbReference>
<dbReference type="GO" id="GO:0000976">
    <property type="term" value="F:transcription cis-regulatory region binding"/>
    <property type="evidence" value="ECO:0007669"/>
    <property type="project" value="TreeGrafter"/>
</dbReference>
<dbReference type="InterPro" id="IPR028082">
    <property type="entry name" value="Peripla_BP_I"/>
</dbReference>
<dbReference type="PANTHER" id="PTHR30146:SF109">
    <property type="entry name" value="HTH-TYPE TRANSCRIPTIONAL REGULATOR GALS"/>
    <property type="match status" value="1"/>
</dbReference>
<dbReference type="Pfam" id="PF00356">
    <property type="entry name" value="LacI"/>
    <property type="match status" value="1"/>
</dbReference>
<dbReference type="GO" id="GO:0003700">
    <property type="term" value="F:DNA-binding transcription factor activity"/>
    <property type="evidence" value="ECO:0007669"/>
    <property type="project" value="TreeGrafter"/>
</dbReference>
<dbReference type="Gene3D" id="1.10.260.40">
    <property type="entry name" value="lambda repressor-like DNA-binding domains"/>
    <property type="match status" value="1"/>
</dbReference>
<dbReference type="EMBL" id="DXFW01000022">
    <property type="protein sequence ID" value="HIX05967.1"/>
    <property type="molecule type" value="Genomic_DNA"/>
</dbReference>
<dbReference type="Pfam" id="PF13377">
    <property type="entry name" value="Peripla_BP_3"/>
    <property type="match status" value="1"/>
</dbReference>
<dbReference type="PROSITE" id="PS50932">
    <property type="entry name" value="HTH_LACI_2"/>
    <property type="match status" value="1"/>
</dbReference>
<dbReference type="InterPro" id="IPR010982">
    <property type="entry name" value="Lambda_DNA-bd_dom_sf"/>
</dbReference>
<protein>
    <submittedName>
        <fullName evidence="5">LacI family transcriptional regulator</fullName>
    </submittedName>
</protein>
<gene>
    <name evidence="5" type="ORF">H9865_07690</name>
</gene>
<evidence type="ECO:0000256" key="1">
    <source>
        <dbReference type="ARBA" id="ARBA00023015"/>
    </source>
</evidence>
<dbReference type="InterPro" id="IPR046335">
    <property type="entry name" value="LacI/GalR-like_sensor"/>
</dbReference>
<dbReference type="CDD" id="cd06267">
    <property type="entry name" value="PBP1_LacI_sugar_binding-like"/>
    <property type="match status" value="1"/>
</dbReference>
<dbReference type="Proteomes" id="UP000824193">
    <property type="component" value="Unassembled WGS sequence"/>
</dbReference>
<comment type="caution">
    <text evidence="5">The sequence shown here is derived from an EMBL/GenBank/DDBJ whole genome shotgun (WGS) entry which is preliminary data.</text>
</comment>
<organism evidence="5 6">
    <name type="scientific">Candidatus Allofournierella pullicola</name>
    <dbReference type="NCBI Taxonomy" id="2838596"/>
    <lineage>
        <taxon>Bacteria</taxon>
        <taxon>Bacillati</taxon>
        <taxon>Bacillota</taxon>
        <taxon>Clostridia</taxon>
        <taxon>Eubacteriales</taxon>
        <taxon>Oscillospiraceae</taxon>
        <taxon>Allofournierella</taxon>
    </lineage>
</organism>
<evidence type="ECO:0000313" key="5">
    <source>
        <dbReference type="EMBL" id="HIX05967.1"/>
    </source>
</evidence>
<keyword evidence="1" id="KW-0805">Transcription regulation</keyword>
<dbReference type="SUPFAM" id="SSF47413">
    <property type="entry name" value="lambda repressor-like DNA-binding domains"/>
    <property type="match status" value="1"/>
</dbReference>
<reference evidence="5" key="1">
    <citation type="journal article" date="2021" name="PeerJ">
        <title>Extensive microbial diversity within the chicken gut microbiome revealed by metagenomics and culture.</title>
        <authorList>
            <person name="Gilroy R."/>
            <person name="Ravi A."/>
            <person name="Getino M."/>
            <person name="Pursley I."/>
            <person name="Horton D.L."/>
            <person name="Alikhan N.F."/>
            <person name="Baker D."/>
            <person name="Gharbi K."/>
            <person name="Hall N."/>
            <person name="Watson M."/>
            <person name="Adriaenssens E.M."/>
            <person name="Foster-Nyarko E."/>
            <person name="Jarju S."/>
            <person name="Secka A."/>
            <person name="Antonio M."/>
            <person name="Oren A."/>
            <person name="Chaudhuri R.R."/>
            <person name="La Ragione R."/>
            <person name="Hildebrand F."/>
            <person name="Pallen M.J."/>
        </authorList>
    </citation>
    <scope>NUCLEOTIDE SEQUENCE</scope>
    <source>
        <strain evidence="5">2239</strain>
    </source>
</reference>
<evidence type="ECO:0000259" key="4">
    <source>
        <dbReference type="PROSITE" id="PS50932"/>
    </source>
</evidence>
<accession>A0A9D2AEK0</accession>
<feature type="domain" description="HTH lacI-type" evidence="4">
    <location>
        <begin position="4"/>
        <end position="58"/>
    </location>
</feature>
<sequence length="341" mass="37919">MPTATIKEVAKLANTSAATVSRVINDLGNVTPEKTQAVLRAIKELDYNPNHAARSLVKRMTNSIGIIVNNLHDPFFYDLLRGFEEGALRTSYNVMFCSVVNGDAAMKEKYVRLLSNGIVDGIIMYGSYLTDESAIHSLTESRMRSYVMIENDISELRCNKLLVDNVGGARQAVEYLVSQNHRAIAHICGNPNKKVTQDRCSGYVATMQEHGLEIRDSYIQRTSSDYASGYDCMRRLLALPERPTAVFCSDDAIASYAIRAALDCGLRVPQDVSVVGFDHQTVLPDRYRGPEITSVEQPLYDIGVDSVTLLSSILDQTRENDPVTKLYHTKLVIQETVCKPE</sequence>
<keyword evidence="2" id="KW-0238">DNA-binding</keyword>
<keyword evidence="3" id="KW-0804">Transcription</keyword>
<dbReference type="SMART" id="SM00354">
    <property type="entry name" value="HTH_LACI"/>
    <property type="match status" value="1"/>
</dbReference>
<dbReference type="Gene3D" id="3.40.50.2300">
    <property type="match status" value="2"/>
</dbReference>